<dbReference type="Gene3D" id="1.25.40.10">
    <property type="entry name" value="Tetratricopeptide repeat domain"/>
    <property type="match status" value="1"/>
</dbReference>
<feature type="region of interest" description="Disordered" evidence="7">
    <location>
        <begin position="252"/>
        <end position="275"/>
    </location>
</feature>
<dbReference type="Pfam" id="PF00486">
    <property type="entry name" value="Trans_reg_C"/>
    <property type="match status" value="1"/>
</dbReference>
<feature type="DNA-binding region" description="OmpR/PhoB-type" evidence="6">
    <location>
        <begin position="1"/>
        <end position="94"/>
    </location>
</feature>
<evidence type="ECO:0000256" key="2">
    <source>
        <dbReference type="ARBA" id="ARBA00023012"/>
    </source>
</evidence>
<dbReference type="PANTHER" id="PTHR35807:SF1">
    <property type="entry name" value="TRANSCRIPTIONAL REGULATOR REDD"/>
    <property type="match status" value="1"/>
</dbReference>
<dbReference type="InterPro" id="IPR011990">
    <property type="entry name" value="TPR-like_helical_dom_sf"/>
</dbReference>
<dbReference type="InterPro" id="IPR051677">
    <property type="entry name" value="AfsR-DnrI-RedD_regulator"/>
</dbReference>
<dbReference type="InterPro" id="IPR005158">
    <property type="entry name" value="BTAD"/>
</dbReference>
<keyword evidence="5" id="KW-0804">Transcription</keyword>
<dbReference type="SUPFAM" id="SSF46894">
    <property type="entry name" value="C-terminal effector domain of the bipartite response regulators"/>
    <property type="match status" value="1"/>
</dbReference>
<keyword evidence="4 6" id="KW-0238">DNA-binding</keyword>
<dbReference type="AlphaFoldDB" id="A0A4Z0HGH0"/>
<dbReference type="InterPro" id="IPR016032">
    <property type="entry name" value="Sig_transdc_resp-reg_C-effctor"/>
</dbReference>
<evidence type="ECO:0000256" key="7">
    <source>
        <dbReference type="SAM" id="MobiDB-lite"/>
    </source>
</evidence>
<dbReference type="InterPro" id="IPR036388">
    <property type="entry name" value="WH-like_DNA-bd_sf"/>
</dbReference>
<name>A0A4Z0HGH0_9ACTN</name>
<dbReference type="PANTHER" id="PTHR35807">
    <property type="entry name" value="TRANSCRIPTIONAL REGULATOR REDD-RELATED"/>
    <property type="match status" value="1"/>
</dbReference>
<dbReference type="Proteomes" id="UP000297948">
    <property type="component" value="Unassembled WGS sequence"/>
</dbReference>
<comment type="similarity">
    <text evidence="1">Belongs to the AfsR/DnrI/RedD regulatory family.</text>
</comment>
<gene>
    <name evidence="9" type="ORF">E4099_01955</name>
</gene>
<organism evidence="9 10">
    <name type="scientific">Streptomyces palmae</name>
    <dbReference type="NCBI Taxonomy" id="1701085"/>
    <lineage>
        <taxon>Bacteria</taxon>
        <taxon>Bacillati</taxon>
        <taxon>Actinomycetota</taxon>
        <taxon>Actinomycetes</taxon>
        <taxon>Kitasatosporales</taxon>
        <taxon>Streptomycetaceae</taxon>
        <taxon>Streptomyces</taxon>
    </lineage>
</organism>
<dbReference type="PROSITE" id="PS51755">
    <property type="entry name" value="OMPR_PHOB"/>
    <property type="match status" value="1"/>
</dbReference>
<feature type="domain" description="OmpR/PhoB-type" evidence="8">
    <location>
        <begin position="1"/>
        <end position="94"/>
    </location>
</feature>
<dbReference type="Gene3D" id="1.10.10.10">
    <property type="entry name" value="Winged helix-like DNA-binding domain superfamily/Winged helix DNA-binding domain"/>
    <property type="match status" value="1"/>
</dbReference>
<dbReference type="EMBL" id="SRID01000008">
    <property type="protein sequence ID" value="TGB18421.1"/>
    <property type="molecule type" value="Genomic_DNA"/>
</dbReference>
<reference evidence="9 10" key="1">
    <citation type="submission" date="2019-03" db="EMBL/GenBank/DDBJ databases">
        <authorList>
            <person name="Gonzalez-Pimentel J.L."/>
        </authorList>
    </citation>
    <scope>NUCLEOTIDE SEQUENCE [LARGE SCALE GENOMIC DNA]</scope>
    <source>
        <strain evidence="9 10">JCM 31289</strain>
    </source>
</reference>
<evidence type="ECO:0000256" key="3">
    <source>
        <dbReference type="ARBA" id="ARBA00023015"/>
    </source>
</evidence>
<sequence>MRYEILGPLRVVDGAEISSIRAHKIRLLLATLLMRVDREVSVNQLITEIWGGNPPRRVISSLHVYVSQLRKFLNRSGVAESPIVTQPPGYSLRLGDDEFDLHEFEGLSRSGRALAQDGRHTEAATALESALRLWRGPALSGMRDGPIAGGFVVWLEESRLESTEILVASRLALGQHRRLVPYLYALVAEHPLREAFYRQLMVALYRSECQAEALKVFQSARRAIKEQLGLEPCRALQHTHLAVLAADDEQLDRAAAPTSRDRSANAVAAGRPSPC</sequence>
<dbReference type="SUPFAM" id="SSF48452">
    <property type="entry name" value="TPR-like"/>
    <property type="match status" value="1"/>
</dbReference>
<comment type="caution">
    <text evidence="9">The sequence shown here is derived from an EMBL/GenBank/DDBJ whole genome shotgun (WGS) entry which is preliminary data.</text>
</comment>
<evidence type="ECO:0000313" key="9">
    <source>
        <dbReference type="EMBL" id="TGB18421.1"/>
    </source>
</evidence>
<dbReference type="CDD" id="cd15831">
    <property type="entry name" value="BTAD"/>
    <property type="match status" value="1"/>
</dbReference>
<evidence type="ECO:0000256" key="5">
    <source>
        <dbReference type="ARBA" id="ARBA00023163"/>
    </source>
</evidence>
<dbReference type="InterPro" id="IPR001867">
    <property type="entry name" value="OmpR/PhoB-type_DNA-bd"/>
</dbReference>
<evidence type="ECO:0000256" key="4">
    <source>
        <dbReference type="ARBA" id="ARBA00023125"/>
    </source>
</evidence>
<dbReference type="SMART" id="SM01043">
    <property type="entry name" value="BTAD"/>
    <property type="match status" value="1"/>
</dbReference>
<dbReference type="SMART" id="SM00862">
    <property type="entry name" value="Trans_reg_C"/>
    <property type="match status" value="1"/>
</dbReference>
<evidence type="ECO:0000259" key="8">
    <source>
        <dbReference type="PROSITE" id="PS51755"/>
    </source>
</evidence>
<evidence type="ECO:0000256" key="1">
    <source>
        <dbReference type="ARBA" id="ARBA00005820"/>
    </source>
</evidence>
<keyword evidence="10" id="KW-1185">Reference proteome</keyword>
<protein>
    <submittedName>
        <fullName evidence="9">Activator protein</fullName>
    </submittedName>
</protein>
<evidence type="ECO:0000256" key="6">
    <source>
        <dbReference type="PROSITE-ProRule" id="PRU01091"/>
    </source>
</evidence>
<proteinExistence type="inferred from homology"/>
<accession>A0A4Z0HGH0</accession>
<keyword evidence="3" id="KW-0805">Transcription regulation</keyword>
<dbReference type="OrthoDB" id="4336084at2"/>
<dbReference type="GO" id="GO:0006355">
    <property type="term" value="P:regulation of DNA-templated transcription"/>
    <property type="evidence" value="ECO:0007669"/>
    <property type="project" value="InterPro"/>
</dbReference>
<dbReference type="GO" id="GO:0000160">
    <property type="term" value="P:phosphorelay signal transduction system"/>
    <property type="evidence" value="ECO:0007669"/>
    <property type="project" value="UniProtKB-KW"/>
</dbReference>
<keyword evidence="2" id="KW-0902">Two-component regulatory system</keyword>
<dbReference type="GO" id="GO:0003677">
    <property type="term" value="F:DNA binding"/>
    <property type="evidence" value="ECO:0007669"/>
    <property type="project" value="UniProtKB-UniRule"/>
</dbReference>
<evidence type="ECO:0000313" key="10">
    <source>
        <dbReference type="Proteomes" id="UP000297948"/>
    </source>
</evidence>
<dbReference type="Pfam" id="PF03704">
    <property type="entry name" value="BTAD"/>
    <property type="match status" value="1"/>
</dbReference>